<dbReference type="EMBL" id="JBHSBY010000030">
    <property type="protein sequence ID" value="MFC4196095.1"/>
    <property type="molecule type" value="Genomic_DNA"/>
</dbReference>
<accession>A0ABV8NGJ9</accession>
<sequence length="240" mass="27495">MRYTLGVYNHGELFIKGATTAWLVYADDMDFHIEKFGGIEAVISNQGQSIMLNSILKDTDGSTIYVKNYFPSTNRLSDIVLDDYVEINEYGVEGLTDSAISVVQDGLSLIDHNKKAKFEYADFPQRLKEMFAKLASLNEVKTNNVISNIENDKCIFYLFTYEGVDYQQLMLEIGRGYSIRMRTLLNKQTEDCLLLLEYLDENGIAKYQWQDNAESKMLEMKCVKKAMIDAYEILTQGLPE</sequence>
<evidence type="ECO:0008006" key="3">
    <source>
        <dbReference type="Google" id="ProtNLM"/>
    </source>
</evidence>
<protein>
    <recommendedName>
        <fullName evidence="3">DUF1828 domain-containing protein</fullName>
    </recommendedName>
</protein>
<gene>
    <name evidence="1" type="ORF">ACFOUY_05255</name>
</gene>
<name>A0ABV8NGJ9_9SPHI</name>
<reference evidence="2" key="1">
    <citation type="journal article" date="2019" name="Int. J. Syst. Evol. Microbiol.">
        <title>The Global Catalogue of Microorganisms (GCM) 10K type strain sequencing project: providing services to taxonomists for standard genome sequencing and annotation.</title>
        <authorList>
            <consortium name="The Broad Institute Genomics Platform"/>
            <consortium name="The Broad Institute Genome Sequencing Center for Infectious Disease"/>
            <person name="Wu L."/>
            <person name="Ma J."/>
        </authorList>
    </citation>
    <scope>NUCLEOTIDE SEQUENCE [LARGE SCALE GENOMIC DNA]</scope>
    <source>
        <strain evidence="2">CCM 8689</strain>
    </source>
</reference>
<evidence type="ECO:0000313" key="1">
    <source>
        <dbReference type="EMBL" id="MFC4196095.1"/>
    </source>
</evidence>
<evidence type="ECO:0000313" key="2">
    <source>
        <dbReference type="Proteomes" id="UP001595792"/>
    </source>
</evidence>
<proteinExistence type="predicted"/>
<comment type="caution">
    <text evidence="1">The sequence shown here is derived from an EMBL/GenBank/DDBJ whole genome shotgun (WGS) entry which is preliminary data.</text>
</comment>
<dbReference type="RefSeq" id="WP_378959424.1">
    <property type="nucleotide sequence ID" value="NZ_JBHRXC010000016.1"/>
</dbReference>
<keyword evidence="2" id="KW-1185">Reference proteome</keyword>
<organism evidence="1 2">
    <name type="scientific">Pedobacter jamesrossensis</name>
    <dbReference type="NCBI Taxonomy" id="1908238"/>
    <lineage>
        <taxon>Bacteria</taxon>
        <taxon>Pseudomonadati</taxon>
        <taxon>Bacteroidota</taxon>
        <taxon>Sphingobacteriia</taxon>
        <taxon>Sphingobacteriales</taxon>
        <taxon>Sphingobacteriaceae</taxon>
        <taxon>Pedobacter</taxon>
    </lineage>
</organism>
<dbReference type="Proteomes" id="UP001595792">
    <property type="component" value="Unassembled WGS sequence"/>
</dbReference>